<dbReference type="PANTHER" id="PTHR12126:SF11">
    <property type="entry name" value="NADH DEHYDROGENASE [UBIQUINONE] 1 ALPHA SUBCOMPLEX SUBUNIT 9, MITOCHONDRIAL"/>
    <property type="match status" value="1"/>
</dbReference>
<dbReference type="CTD" id="40272"/>
<dbReference type="GO" id="GO:0005739">
    <property type="term" value="C:mitochondrion"/>
    <property type="evidence" value="ECO:0007669"/>
    <property type="project" value="TreeGrafter"/>
</dbReference>
<dbReference type="RefSeq" id="XP_034250466.1">
    <property type="nucleotide sequence ID" value="XM_034394575.1"/>
</dbReference>
<evidence type="ECO:0000256" key="5">
    <source>
        <dbReference type="ARBA" id="ARBA00046455"/>
    </source>
</evidence>
<dbReference type="SUPFAM" id="SSF51735">
    <property type="entry name" value="NAD(P)-binding Rossmann-fold domains"/>
    <property type="match status" value="1"/>
</dbReference>
<feature type="domain" description="NAD-dependent epimerase/dehydratase" evidence="6">
    <location>
        <begin position="63"/>
        <end position="273"/>
    </location>
</feature>
<dbReference type="GeneID" id="117650927"/>
<dbReference type="InterPro" id="IPR036291">
    <property type="entry name" value="NAD(P)-bd_dom_sf"/>
</dbReference>
<evidence type="ECO:0000256" key="3">
    <source>
        <dbReference type="ARBA" id="ARBA00042000"/>
    </source>
</evidence>
<dbReference type="Gene3D" id="3.40.50.720">
    <property type="entry name" value="NAD(P)-binding Rossmann-like Domain"/>
    <property type="match status" value="1"/>
</dbReference>
<proteinExistence type="inferred from homology"/>
<dbReference type="Proteomes" id="UP000515158">
    <property type="component" value="Unplaced"/>
</dbReference>
<evidence type="ECO:0000256" key="1">
    <source>
        <dbReference type="ARBA" id="ARBA00038501"/>
    </source>
</evidence>
<accession>A0A6P9A0K4</accession>
<dbReference type="GO" id="GO:0044877">
    <property type="term" value="F:protein-containing complex binding"/>
    <property type="evidence" value="ECO:0007669"/>
    <property type="project" value="TreeGrafter"/>
</dbReference>
<evidence type="ECO:0000256" key="4">
    <source>
        <dbReference type="ARBA" id="ARBA00043145"/>
    </source>
</evidence>
<dbReference type="InParanoid" id="A0A6P9A0K4"/>
<gene>
    <name evidence="8" type="primary">LOC117650927</name>
</gene>
<evidence type="ECO:0000313" key="7">
    <source>
        <dbReference type="Proteomes" id="UP000515158"/>
    </source>
</evidence>
<dbReference type="PANTHER" id="PTHR12126">
    <property type="entry name" value="NADH-UBIQUINONE OXIDOREDUCTASE 39 KDA SUBUNIT-RELATED"/>
    <property type="match status" value="1"/>
</dbReference>
<sequence length="401" mass="44990">MAAVVLQGSLCISRQQFGATAAAVSAIQHVSYSSDVRPIKKPALSQMRKGAGGRSSFNGVVATVFGNTGFMGSYVCNELGKHGSQLILPYRGDNYDVFPLKLVGDLGQVLFQPFDLRDEESIRKSVKYSNVVINLIGRDWETKNFSFDDVNVKGARRLARISREMGVEKFIHVSALNATPKPAAKMVLGGSGVLKSKYYGEIAVREEFPEAVILRPSIVYGLEDRWLMRHVHFLRRGQDHFPLYKKGLGITKMPVSVNDIATAIYEIIKNPDCEGKTYQAVGPHRYYLYDLMLWIMNEMRMGEDEGFKISDLRFTPFQIAKVLAFEMMPGKPIGNMSREMLELEATTDEVDYGTPTLLDLGMVPSPLEENITWLLRHHKYRSYIQSVVGDLEKVVPPKPVI</sequence>
<dbReference type="InterPro" id="IPR001509">
    <property type="entry name" value="Epimerase_deHydtase"/>
</dbReference>
<comment type="similarity">
    <text evidence="1">Belongs to the complex I NDUFA9 subunit family.</text>
</comment>
<protein>
    <recommendedName>
        <fullName evidence="2">NADH dehydrogenase [ubiquinone] 1 alpha subcomplex subunit 9, mitochondrial</fullName>
    </recommendedName>
    <alternativeName>
        <fullName evidence="4">Complex I-39kD</fullName>
    </alternativeName>
    <alternativeName>
        <fullName evidence="3">NADH-ubiquinone oxidoreductase 39 kDa subunit</fullName>
    </alternativeName>
</protein>
<reference evidence="8" key="1">
    <citation type="submission" date="2025-08" db="UniProtKB">
        <authorList>
            <consortium name="RefSeq"/>
        </authorList>
    </citation>
    <scope>IDENTIFICATION</scope>
    <source>
        <tissue evidence="8">Total insect</tissue>
    </source>
</reference>
<comment type="subunit">
    <text evidence="5">Complex I is composed of 45 different subunits. This a component of the hydrophobic protein fraction. Interacts with BLOC1S1. Interacts with SLC2A4. Interacts with CLOCK. Interacts with RAB5IF.</text>
</comment>
<keyword evidence="7" id="KW-1185">Reference proteome</keyword>
<evidence type="ECO:0000256" key="2">
    <source>
        <dbReference type="ARBA" id="ARBA00040720"/>
    </source>
</evidence>
<dbReference type="KEGG" id="tpal:117650927"/>
<dbReference type="OrthoDB" id="275457at2759"/>
<evidence type="ECO:0000313" key="8">
    <source>
        <dbReference type="RefSeq" id="XP_034250466.1"/>
    </source>
</evidence>
<dbReference type="Pfam" id="PF01370">
    <property type="entry name" value="Epimerase"/>
    <property type="match status" value="1"/>
</dbReference>
<dbReference type="FunCoup" id="A0A6P9A0K4">
    <property type="interactions" value="1606"/>
</dbReference>
<name>A0A6P9A0K4_THRPL</name>
<organism evidence="8">
    <name type="scientific">Thrips palmi</name>
    <name type="common">Melon thrips</name>
    <dbReference type="NCBI Taxonomy" id="161013"/>
    <lineage>
        <taxon>Eukaryota</taxon>
        <taxon>Metazoa</taxon>
        <taxon>Ecdysozoa</taxon>
        <taxon>Arthropoda</taxon>
        <taxon>Hexapoda</taxon>
        <taxon>Insecta</taxon>
        <taxon>Pterygota</taxon>
        <taxon>Neoptera</taxon>
        <taxon>Paraneoptera</taxon>
        <taxon>Thysanoptera</taxon>
        <taxon>Terebrantia</taxon>
        <taxon>Thripoidea</taxon>
        <taxon>Thripidae</taxon>
        <taxon>Thrips</taxon>
    </lineage>
</organism>
<evidence type="ECO:0000259" key="6">
    <source>
        <dbReference type="Pfam" id="PF01370"/>
    </source>
</evidence>
<dbReference type="AlphaFoldDB" id="A0A6P9A0K4"/>
<dbReference type="InterPro" id="IPR051207">
    <property type="entry name" value="ComplexI_NDUFA9_subunit"/>
</dbReference>
<dbReference type="CDD" id="cd05271">
    <property type="entry name" value="NDUFA9_like_SDR_a"/>
    <property type="match status" value="1"/>
</dbReference>